<protein>
    <submittedName>
        <fullName evidence="4">Iron-dependent transcription repressor related protein</fullName>
    </submittedName>
</protein>
<feature type="non-terminal residue" evidence="4">
    <location>
        <position position="1"/>
    </location>
</feature>
<feature type="domain" description="Iron dependent repressor metal binding and dimerisation" evidence="3">
    <location>
        <begin position="12"/>
        <end position="78"/>
    </location>
</feature>
<reference evidence="4" key="1">
    <citation type="submission" date="2013-08" db="EMBL/GenBank/DDBJ databases">
        <authorList>
            <person name="Mendez C."/>
            <person name="Richter M."/>
            <person name="Ferrer M."/>
            <person name="Sanchez J."/>
        </authorList>
    </citation>
    <scope>NUCLEOTIDE SEQUENCE</scope>
</reference>
<comment type="subcellular location">
    <subcellularLocation>
        <location evidence="1">Cytoplasm</location>
    </subcellularLocation>
</comment>
<proteinExistence type="predicted"/>
<dbReference type="Gene3D" id="2.30.30.90">
    <property type="match status" value="1"/>
</dbReference>
<name>T1C642_9ZZZZ</name>
<reference evidence="4" key="2">
    <citation type="journal article" date="2014" name="ISME J.">
        <title>Microbial stratification in low pH oxic and suboxic macroscopic growths along an acid mine drainage.</title>
        <authorList>
            <person name="Mendez-Garcia C."/>
            <person name="Mesa V."/>
            <person name="Sprenger R.R."/>
            <person name="Richter M."/>
            <person name="Diez M.S."/>
            <person name="Solano J."/>
            <person name="Bargiela R."/>
            <person name="Golyshina O.V."/>
            <person name="Manteca A."/>
            <person name="Ramos J.L."/>
            <person name="Gallego J.R."/>
            <person name="Llorente I."/>
            <person name="Martins Dos Santos V.A."/>
            <person name="Jensen O.N."/>
            <person name="Pelaez A.I."/>
            <person name="Sanchez J."/>
            <person name="Ferrer M."/>
        </authorList>
    </citation>
    <scope>NUCLEOTIDE SEQUENCE</scope>
</reference>
<dbReference type="Pfam" id="PF02742">
    <property type="entry name" value="Fe_dep_repr_C"/>
    <property type="match status" value="1"/>
</dbReference>
<dbReference type="InterPro" id="IPR036421">
    <property type="entry name" value="Fe_dep_repressor_sf"/>
</dbReference>
<dbReference type="SUPFAM" id="SSF47979">
    <property type="entry name" value="Iron-dependent repressor protein, dimerization domain"/>
    <property type="match status" value="1"/>
</dbReference>
<organism evidence="4">
    <name type="scientific">mine drainage metagenome</name>
    <dbReference type="NCBI Taxonomy" id="410659"/>
    <lineage>
        <taxon>unclassified sequences</taxon>
        <taxon>metagenomes</taxon>
        <taxon>ecological metagenomes</taxon>
    </lineage>
</organism>
<dbReference type="GO" id="GO:0046914">
    <property type="term" value="F:transition metal ion binding"/>
    <property type="evidence" value="ECO:0007669"/>
    <property type="project" value="InterPro"/>
</dbReference>
<dbReference type="GO" id="GO:0046983">
    <property type="term" value="F:protein dimerization activity"/>
    <property type="evidence" value="ECO:0007669"/>
    <property type="project" value="InterPro"/>
</dbReference>
<evidence type="ECO:0000256" key="1">
    <source>
        <dbReference type="ARBA" id="ARBA00004496"/>
    </source>
</evidence>
<comment type="caution">
    <text evidence="4">The sequence shown here is derived from an EMBL/GenBank/DDBJ whole genome shotgun (WGS) entry which is preliminary data.</text>
</comment>
<accession>T1C642</accession>
<dbReference type="GO" id="GO:0005737">
    <property type="term" value="C:cytoplasm"/>
    <property type="evidence" value="ECO:0007669"/>
    <property type="project" value="UniProtKB-SubCell"/>
</dbReference>
<evidence type="ECO:0000256" key="2">
    <source>
        <dbReference type="ARBA" id="ARBA00011738"/>
    </source>
</evidence>
<sequence>RIEKGRYILNNAGQMNALKFLRKHRVAEILLWKGLGMKWSELDDQAMGIEHGMTDVIIERVCKIYGCQKCPHGNVIPDSNGDVNKIIDYRVSDFTRNKKLRISRIVFESPDMLEFLEKNKMFPNTILTLIDQNTVFVSPDESAITVPDIFFNAIRFSDP</sequence>
<gene>
    <name evidence="4" type="ORF">B1A_03384</name>
</gene>
<dbReference type="InterPro" id="IPR050536">
    <property type="entry name" value="DtxR_MntR_Metal-Reg"/>
</dbReference>
<comment type="subunit">
    <text evidence="2">Homodimer.</text>
</comment>
<dbReference type="PANTHER" id="PTHR33238:SF11">
    <property type="entry name" value="TRANSCRIPTIONAL REGULATOR MNTR"/>
    <property type="match status" value="1"/>
</dbReference>
<evidence type="ECO:0000313" key="4">
    <source>
        <dbReference type="EMBL" id="EQD76358.1"/>
    </source>
</evidence>
<dbReference type="Gene3D" id="1.10.60.10">
    <property type="entry name" value="Iron dependent repressor, metal binding and dimerisation domain"/>
    <property type="match status" value="1"/>
</dbReference>
<dbReference type="InterPro" id="IPR038157">
    <property type="entry name" value="FeoA_core_dom"/>
</dbReference>
<dbReference type="EMBL" id="AUZX01002490">
    <property type="protein sequence ID" value="EQD76358.1"/>
    <property type="molecule type" value="Genomic_DNA"/>
</dbReference>
<dbReference type="InterPro" id="IPR001367">
    <property type="entry name" value="Fe_dep_repressor"/>
</dbReference>
<dbReference type="PANTHER" id="PTHR33238">
    <property type="entry name" value="IRON (METAL) DEPENDENT REPRESSOR, DTXR FAMILY"/>
    <property type="match status" value="1"/>
</dbReference>
<evidence type="ECO:0000259" key="3">
    <source>
        <dbReference type="Pfam" id="PF02742"/>
    </source>
</evidence>
<dbReference type="AlphaFoldDB" id="T1C642"/>